<feature type="non-terminal residue" evidence="2">
    <location>
        <position position="402"/>
    </location>
</feature>
<feature type="domain" description="AMP-dependent synthetase/ligase" evidence="1">
    <location>
        <begin position="5"/>
        <end position="345"/>
    </location>
</feature>
<dbReference type="Pfam" id="PF00501">
    <property type="entry name" value="AMP-binding"/>
    <property type="match status" value="1"/>
</dbReference>
<dbReference type="PANTHER" id="PTHR45527:SF14">
    <property type="entry name" value="PLIPASTATIN SYNTHASE SUBUNIT B"/>
    <property type="match status" value="1"/>
</dbReference>
<dbReference type="EMBL" id="JAINZZ010000138">
    <property type="protein sequence ID" value="MBY8883196.1"/>
    <property type="molecule type" value="Genomic_DNA"/>
</dbReference>
<dbReference type="NCBIfam" id="TIGR01733">
    <property type="entry name" value="AA-adenyl-dom"/>
    <property type="match status" value="1"/>
</dbReference>
<sequence>VPELFEAQVRRTPQNTAVAHGTDTLTYAELNTRANRLAHWLTGQGAGPETLVALLLPRSPDLVVAILAVLKTGAAYVPIDPEYPADRITTILHDAQPVLTLDTTTLPTDLTTHPDTNPTTTLTPHNTAYVIYTSGSTGRPKGVLIPHTNIARLFTATQHWFHFGPHDTWTLFHSYAFDFSVWELWGALLHGGRLIIVPFDTSRSPTHFLTLLAEEKVTILNQTPSAFYQLMQADHDHPHPRPQLSLRHVIFGGEALDLPRLTTWYHHHPDTHPVLVNMYGITETTVHVSHAPLTHQTTAHATASTIGQTIPDLRAYILDNALRPVPPGTPGELYIAGNGLARGYLNRPALTAERFPADPYGPAGTRMYRTGDIAQWTPHGTLEFVGRADHQVKIRGFRIELG</sequence>
<dbReference type="SUPFAM" id="SSF56801">
    <property type="entry name" value="Acetyl-CoA synthetase-like"/>
    <property type="match status" value="1"/>
</dbReference>
<dbReference type="InterPro" id="IPR020845">
    <property type="entry name" value="AMP-binding_CS"/>
</dbReference>
<feature type="non-terminal residue" evidence="2">
    <location>
        <position position="1"/>
    </location>
</feature>
<dbReference type="InterPro" id="IPR042099">
    <property type="entry name" value="ANL_N_sf"/>
</dbReference>
<protein>
    <submittedName>
        <fullName evidence="2">Amino acid adenylation domain-containing protein</fullName>
    </submittedName>
</protein>
<keyword evidence="3" id="KW-1185">Reference proteome</keyword>
<reference evidence="2 3" key="1">
    <citation type="submission" date="2021-08" db="EMBL/GenBank/DDBJ databases">
        <title>WGS of actinomycetes from Thailand.</title>
        <authorList>
            <person name="Thawai C."/>
        </authorList>
    </citation>
    <scope>NUCLEOTIDE SEQUENCE [LARGE SCALE GENOMIC DNA]</scope>
    <source>
        <strain evidence="2 3">PLK6-54</strain>
    </source>
</reference>
<evidence type="ECO:0000259" key="1">
    <source>
        <dbReference type="Pfam" id="PF00501"/>
    </source>
</evidence>
<evidence type="ECO:0000313" key="2">
    <source>
        <dbReference type="EMBL" id="MBY8883196.1"/>
    </source>
</evidence>
<dbReference type="InterPro" id="IPR020459">
    <property type="entry name" value="AMP-binding"/>
</dbReference>
<dbReference type="PRINTS" id="PR00154">
    <property type="entry name" value="AMPBINDING"/>
</dbReference>
<proteinExistence type="predicted"/>
<dbReference type="CDD" id="cd17643">
    <property type="entry name" value="A_NRPS_Cytc1-like"/>
    <property type="match status" value="1"/>
</dbReference>
<organism evidence="2 3">
    <name type="scientific">Actinacidiphila acidipaludis</name>
    <dbReference type="NCBI Taxonomy" id="2873382"/>
    <lineage>
        <taxon>Bacteria</taxon>
        <taxon>Bacillati</taxon>
        <taxon>Actinomycetota</taxon>
        <taxon>Actinomycetes</taxon>
        <taxon>Kitasatosporales</taxon>
        <taxon>Streptomycetaceae</taxon>
        <taxon>Actinacidiphila</taxon>
    </lineage>
</organism>
<evidence type="ECO:0000313" key="3">
    <source>
        <dbReference type="Proteomes" id="UP000778578"/>
    </source>
</evidence>
<name>A0ABS7QJ46_9ACTN</name>
<dbReference type="Proteomes" id="UP000778578">
    <property type="component" value="Unassembled WGS sequence"/>
</dbReference>
<dbReference type="Gene3D" id="3.40.50.12780">
    <property type="entry name" value="N-terminal domain of ligase-like"/>
    <property type="match status" value="1"/>
</dbReference>
<accession>A0ABS7QJ46</accession>
<dbReference type="InterPro" id="IPR010071">
    <property type="entry name" value="AA_adenyl_dom"/>
</dbReference>
<dbReference type="RefSeq" id="WP_222970190.1">
    <property type="nucleotide sequence ID" value="NZ_JAINZZ010000138.1"/>
</dbReference>
<dbReference type="InterPro" id="IPR000873">
    <property type="entry name" value="AMP-dep_synth/lig_dom"/>
</dbReference>
<dbReference type="PANTHER" id="PTHR45527">
    <property type="entry name" value="NONRIBOSOMAL PEPTIDE SYNTHETASE"/>
    <property type="match status" value="1"/>
</dbReference>
<comment type="caution">
    <text evidence="2">The sequence shown here is derived from an EMBL/GenBank/DDBJ whole genome shotgun (WGS) entry which is preliminary data.</text>
</comment>
<dbReference type="PROSITE" id="PS00455">
    <property type="entry name" value="AMP_BINDING"/>
    <property type="match status" value="1"/>
</dbReference>
<gene>
    <name evidence="2" type="ORF">K7862_37020</name>
</gene>